<evidence type="ECO:0000313" key="5">
    <source>
        <dbReference type="Proteomes" id="UP001642484"/>
    </source>
</evidence>
<proteinExistence type="predicted"/>
<dbReference type="Proteomes" id="UP001642484">
    <property type="component" value="Unassembled WGS sequence"/>
</dbReference>
<feature type="transmembrane region" description="Helical" evidence="2">
    <location>
        <begin position="1152"/>
        <end position="1174"/>
    </location>
</feature>
<reference evidence="4 5" key="1">
    <citation type="submission" date="2024-02" db="EMBL/GenBank/DDBJ databases">
        <authorList>
            <person name="Chen Y."/>
            <person name="Shah S."/>
            <person name="Dougan E. K."/>
            <person name="Thang M."/>
            <person name="Chan C."/>
        </authorList>
    </citation>
    <scope>NUCLEOTIDE SEQUENCE [LARGE SCALE GENOMIC DNA]</scope>
</reference>
<dbReference type="SMART" id="SM01411">
    <property type="entry name" value="Ephrin_rec_like"/>
    <property type="match status" value="2"/>
</dbReference>
<evidence type="ECO:0000259" key="3">
    <source>
        <dbReference type="Pfam" id="PF07699"/>
    </source>
</evidence>
<dbReference type="PANTHER" id="PTHR46967:SF2">
    <property type="entry name" value="SUSHI, VON WILLEBRAND FACTOR TYPE A, EGF AND PENTRAXIN DOMAIN-CONTAINING PROTEIN 1-LIKE"/>
    <property type="match status" value="1"/>
</dbReference>
<feature type="transmembrane region" description="Helical" evidence="2">
    <location>
        <begin position="101"/>
        <end position="123"/>
    </location>
</feature>
<dbReference type="InterPro" id="IPR009030">
    <property type="entry name" value="Growth_fac_rcpt_cys_sf"/>
</dbReference>
<keyword evidence="2" id="KW-0472">Membrane</keyword>
<dbReference type="SUPFAM" id="SSF57184">
    <property type="entry name" value="Growth factor receptor domain"/>
    <property type="match status" value="1"/>
</dbReference>
<dbReference type="InterPro" id="IPR011641">
    <property type="entry name" value="Tyr-kin_ephrin_A/B_rcpt-like"/>
</dbReference>
<protein>
    <recommendedName>
        <fullName evidence="3">Tyrosine-protein kinase ephrin type A/B receptor-like domain-containing protein</fullName>
    </recommendedName>
</protein>
<evidence type="ECO:0000256" key="2">
    <source>
        <dbReference type="SAM" id="Phobius"/>
    </source>
</evidence>
<sequence>MSREVPEFSNHEEKLVSSDSHKAQVAWGSWTILLYQSILLKVWPWKASVLNFADTACSVCLLLLINHSVLFVTSPETKRVSEEFSEEFSAVMLARIVNARVITALLAALLASMGLWCLLALLLSHLNARGARTGTAHGANPCSWERLGRGGQCLLNFGTGPETAMVSQALRLGSTAGLSTELAEEGSKELLEIEALQLEESLMELNTCQPAIDEREHGAVGEHEAAVLQEQRQIPADLQAQIWYTIKQLALKAPGLDGIGFDFLKALPFSAMADLKELFHQIEMTRPWPALAALLVTGSLSTPCFPDAVPEGERRELVKQGEHYPVGLFMIDYTAQHATAELVFILLQVRYRLATVRAGDVPVRCVKVDSVDAVVLLHLAAFSRPHPCHTFHPIPSSLTVAYGCILPFRPSSCSVSQKSEVHLILYEYDNRAQQKKSETHCRLPTPMLLLHFVTHQEKMGAYHTSLRPPTPSAHQEKMGYKVQKMLDGFFGSDTFFALAGCRSPTNLSDRGCGVDGEMTTRAHVAVEGWTEGYLPVWEQLQQDYPSSAPRNLGNMGYQGESSSFVARSVQERAFNAEGISLDFYRDYNVSWTDSAKYFSRLQELNRSKLLPCEQTSLMNVELMKVYRDLTGDHEGVTPLGNGQVIGRCFDGYFWYAPVCRTQGSSKCIPFITGGAGWAFQETFQKATFLGMPLAWAVGSNWESYSTLPMELTTIFYWWKPDPTFLRLDAKALIFPPYDRLQWEKGIARSAATEISIDKYISQDLSTLAPDIEEFMKGFMVDIKDVDEIMLEKLESGKPYSDVACRWLHTNTERWRKWLPDKTKCFARYGLYNEKVAKFVESRTNPQDLTCQICPPGSFSEQMKDANGTTFICRECTAGTFQVSGASTECDPCPKGEYQDETGSNSCKRCGFGKYQDARGARNCTQCPAGTTTVGFGSLSLDDCACLATTINIVSQNSSRNQSPFECVACSEGLQCPFSSSLQSLQTGEATLGPQYVPHVLGGYFSDPEEPLMIYKCRPGKHCPGGKPGECSGGRVNKPCASCPQGQTWNGKQCKACTAWATVLWVTGLLISLAVLLKAYDFVDSKARAEPSPFQVGKIASSIAINVVQNIAVFGLMSVDWTNTVASTSRSLRFILLDLDQLSLSCLIGHGNLFRFVVSGLLLPGATLVLILRWAAMRFKYPKWWPQCLRAKVWKFFKTVNTIGTLLQVGFAMLSALSLQPLMCYRHPNGSLSLLKYPSTFCGDSEQIIMVVFGMALMAIFVCGFFVTCSWAIWKLPAWSGQSRHEMVQAFTFLSSKFRLDVWYFGLLLLMRDMGLSVIVVAATDRPELQVALGSITILLYQSILLRVWPWKASVLNVADTACSICLLLLISQSLHVSASDEDFAETFSAVIMVILATFLGLLGILCTSALVLSRSSCPSTGLKLLHLGDRIQAARISTALKDCAKGLLEIEVSHLDKTLEDMNTYDLEALAATITLVSMEVLADTQYNFNDRVALQAVSRRTRLTRVSQVTAAKRSMRLSVKDQPMDPHQEAEEHREEHLEEDAGQRTEAASKTRVRL</sequence>
<dbReference type="Gene3D" id="2.10.50.10">
    <property type="entry name" value="Tumor Necrosis Factor Receptor, subunit A, domain 2"/>
    <property type="match status" value="2"/>
</dbReference>
<dbReference type="PANTHER" id="PTHR46967">
    <property type="entry name" value="INSULIN-LIKE GROWTH FACTOR BINDING PROTEIN,N-TERMINAL"/>
    <property type="match status" value="1"/>
</dbReference>
<feature type="region of interest" description="Disordered" evidence="1">
    <location>
        <begin position="1515"/>
        <end position="1558"/>
    </location>
</feature>
<evidence type="ECO:0000256" key="1">
    <source>
        <dbReference type="SAM" id="MobiDB-lite"/>
    </source>
</evidence>
<gene>
    <name evidence="4" type="ORF">CCMP2556_LOCUS8745</name>
</gene>
<feature type="transmembrane region" description="Helical" evidence="2">
    <location>
        <begin position="1386"/>
        <end position="1412"/>
    </location>
</feature>
<feature type="transmembrane region" description="Helical" evidence="2">
    <location>
        <begin position="1354"/>
        <end position="1374"/>
    </location>
</feature>
<name>A0ABP0IYN1_9DINO</name>
<dbReference type="Pfam" id="PF07699">
    <property type="entry name" value="Ephrin_rec_like"/>
    <property type="match status" value="1"/>
</dbReference>
<keyword evidence="5" id="KW-1185">Reference proteome</keyword>
<comment type="caution">
    <text evidence="4">The sequence shown here is derived from an EMBL/GenBank/DDBJ whole genome shotgun (WGS) entry which is preliminary data.</text>
</comment>
<feature type="transmembrane region" description="Helical" evidence="2">
    <location>
        <begin position="1247"/>
        <end position="1273"/>
    </location>
</feature>
<dbReference type="SUPFAM" id="SSF53850">
    <property type="entry name" value="Periplasmic binding protein-like II"/>
    <property type="match status" value="1"/>
</dbReference>
<feature type="transmembrane region" description="Helical" evidence="2">
    <location>
        <begin position="1328"/>
        <end position="1347"/>
    </location>
</feature>
<feature type="domain" description="Tyrosine-protein kinase ephrin type A/B receptor-like" evidence="3">
    <location>
        <begin position="895"/>
        <end position="943"/>
    </location>
</feature>
<organism evidence="4 5">
    <name type="scientific">Durusdinium trenchii</name>
    <dbReference type="NCBI Taxonomy" id="1381693"/>
    <lineage>
        <taxon>Eukaryota</taxon>
        <taxon>Sar</taxon>
        <taxon>Alveolata</taxon>
        <taxon>Dinophyceae</taxon>
        <taxon>Suessiales</taxon>
        <taxon>Symbiodiniaceae</taxon>
        <taxon>Durusdinium</taxon>
    </lineage>
</organism>
<accession>A0ABP0IYN1</accession>
<keyword evidence="2" id="KW-1133">Transmembrane helix</keyword>
<keyword evidence="2" id="KW-0812">Transmembrane</keyword>
<dbReference type="CDD" id="cd00185">
    <property type="entry name" value="TNFRSF"/>
    <property type="match status" value="1"/>
</dbReference>
<feature type="compositionally biased region" description="Basic and acidic residues" evidence="1">
    <location>
        <begin position="1520"/>
        <end position="1552"/>
    </location>
</feature>
<feature type="transmembrane region" description="Helical" evidence="2">
    <location>
        <begin position="1195"/>
        <end position="1218"/>
    </location>
</feature>
<feature type="transmembrane region" description="Helical" evidence="2">
    <location>
        <begin position="1301"/>
        <end position="1322"/>
    </location>
</feature>
<evidence type="ECO:0000313" key="4">
    <source>
        <dbReference type="EMBL" id="CAK9007211.1"/>
    </source>
</evidence>
<dbReference type="EMBL" id="CAXAMN010004002">
    <property type="protein sequence ID" value="CAK9007211.1"/>
    <property type="molecule type" value="Genomic_DNA"/>
</dbReference>